<reference evidence="2 3" key="1">
    <citation type="journal article" date="2015" name="Genome Biol. Evol.">
        <title>Phylogenomic analyses indicate that early fungi evolved digesting cell walls of algal ancestors of land plants.</title>
        <authorList>
            <person name="Chang Y."/>
            <person name="Wang S."/>
            <person name="Sekimoto S."/>
            <person name="Aerts A.L."/>
            <person name="Choi C."/>
            <person name="Clum A."/>
            <person name="LaButti K.M."/>
            <person name="Lindquist E.A."/>
            <person name="Yee Ngan C."/>
            <person name="Ohm R.A."/>
            <person name="Salamov A.A."/>
            <person name="Grigoriev I.V."/>
            <person name="Spatafora J.W."/>
            <person name="Berbee M.L."/>
        </authorList>
    </citation>
    <scope>NUCLEOTIDE SEQUENCE [LARGE SCALE GENOMIC DNA]</scope>
    <source>
        <strain evidence="2 3">JEL478</strain>
    </source>
</reference>
<protein>
    <submittedName>
        <fullName evidence="2">Uncharacterized protein</fullName>
    </submittedName>
</protein>
<dbReference type="EMBL" id="KQ965765">
    <property type="protein sequence ID" value="KXS14940.1"/>
    <property type="molecule type" value="Genomic_DNA"/>
</dbReference>
<feature type="compositionally biased region" description="Pro residues" evidence="1">
    <location>
        <begin position="129"/>
        <end position="144"/>
    </location>
</feature>
<evidence type="ECO:0000256" key="1">
    <source>
        <dbReference type="SAM" id="MobiDB-lite"/>
    </source>
</evidence>
<evidence type="ECO:0000313" key="2">
    <source>
        <dbReference type="EMBL" id="KXS14940.1"/>
    </source>
</evidence>
<dbReference type="AlphaFoldDB" id="A0A139ADV4"/>
<accession>A0A139ADV4</accession>
<sequence>MLISRIALSPIVPITVLTSRIISPLSHTVTAPAPLRVVNRLRAGQNTAPSAIQRRFWPRGQAANANHPTPSPAVDAGKPDISTMSSFDSDDMTDSLLIEALASHDTDVEELLDGSSDPSRVRGGATRTGPPPPPPRSFFPPPADTPDGMQGWIKTGTSAYREHGTETPEDTLPRKGGEALYGFGGNAGAPHHAVGGLPHGLVGRLGPKDQEEDKSVIMDHVQRAAMSDSFGVVRQDLRGGDDVSAHHEAGEKDKDTVPRGAVYERLKTQDEIVMDVVRRIRVSGVVSGGKE</sequence>
<feature type="region of interest" description="Disordered" evidence="1">
    <location>
        <begin position="61"/>
        <end position="88"/>
    </location>
</feature>
<evidence type="ECO:0000313" key="3">
    <source>
        <dbReference type="Proteomes" id="UP000070544"/>
    </source>
</evidence>
<proteinExistence type="predicted"/>
<feature type="region of interest" description="Disordered" evidence="1">
    <location>
        <begin position="107"/>
        <end position="147"/>
    </location>
</feature>
<dbReference type="Proteomes" id="UP000070544">
    <property type="component" value="Unassembled WGS sequence"/>
</dbReference>
<organism evidence="2 3">
    <name type="scientific">Gonapodya prolifera (strain JEL478)</name>
    <name type="common">Monoblepharis prolifera</name>
    <dbReference type="NCBI Taxonomy" id="1344416"/>
    <lineage>
        <taxon>Eukaryota</taxon>
        <taxon>Fungi</taxon>
        <taxon>Fungi incertae sedis</taxon>
        <taxon>Chytridiomycota</taxon>
        <taxon>Chytridiomycota incertae sedis</taxon>
        <taxon>Monoblepharidomycetes</taxon>
        <taxon>Monoblepharidales</taxon>
        <taxon>Gonapodyaceae</taxon>
        <taxon>Gonapodya</taxon>
    </lineage>
</organism>
<name>A0A139ADV4_GONPJ</name>
<keyword evidence="3" id="KW-1185">Reference proteome</keyword>
<gene>
    <name evidence="2" type="ORF">M427DRAFT_57090</name>
</gene>